<name>A0A1Y5PR39_9MYCO</name>
<dbReference type="EMBL" id="FLQS01000052">
    <property type="protein sequence ID" value="SBS78378.1"/>
    <property type="molecule type" value="Genomic_DNA"/>
</dbReference>
<evidence type="ECO:0000256" key="2">
    <source>
        <dbReference type="ARBA" id="ARBA00006228"/>
    </source>
</evidence>
<keyword evidence="6 7" id="KW-0472">Membrane</keyword>
<dbReference type="GO" id="GO:0008324">
    <property type="term" value="F:monoatomic cation transmembrane transporter activity"/>
    <property type="evidence" value="ECO:0007669"/>
    <property type="project" value="InterPro"/>
</dbReference>
<evidence type="ECO:0000256" key="6">
    <source>
        <dbReference type="ARBA" id="ARBA00023136"/>
    </source>
</evidence>
<evidence type="ECO:0000256" key="1">
    <source>
        <dbReference type="ARBA" id="ARBA00004651"/>
    </source>
</evidence>
<sequence length="180" mass="20190">MRTLTLRIWTLVWLTLVWLLLWGTVSVANVLSGLVVALGITLLLPLPSVPVQGRLHPLSLLWLVMHVAWWLAQSSVQVAWLAIRPARPPLSAVLRGHLALKSDLVLALAVNIMNLTPGTIVLEIDQSRRLVYVHVLDVGSERSVERFYRQITELERLAIAAFERDSEWRPAASESEEVTP</sequence>
<proteinExistence type="inferred from homology"/>
<comment type="similarity">
    <text evidence="2">Belongs to the CPA3 antiporters (TC 2.A.63) subunit E family.</text>
</comment>
<dbReference type="GO" id="GO:0005886">
    <property type="term" value="C:plasma membrane"/>
    <property type="evidence" value="ECO:0007669"/>
    <property type="project" value="UniProtKB-SubCell"/>
</dbReference>
<dbReference type="PANTHER" id="PTHR34584">
    <property type="entry name" value="NA(+)/H(+) ANTIPORTER SUBUNIT E1"/>
    <property type="match status" value="1"/>
</dbReference>
<protein>
    <submittedName>
        <fullName evidence="8">Cation antiporter</fullName>
    </submittedName>
</protein>
<evidence type="ECO:0000313" key="8">
    <source>
        <dbReference type="EMBL" id="SBS78378.1"/>
    </source>
</evidence>
<reference evidence="8" key="1">
    <citation type="submission" date="2016-03" db="EMBL/GenBank/DDBJ databases">
        <authorList>
            <person name="Ploux O."/>
        </authorList>
    </citation>
    <scope>NUCLEOTIDE SEQUENCE</scope>
    <source>
        <strain evidence="8">UC10</strain>
    </source>
</reference>
<evidence type="ECO:0000256" key="5">
    <source>
        <dbReference type="ARBA" id="ARBA00022989"/>
    </source>
</evidence>
<feature type="transmembrane region" description="Helical" evidence="7">
    <location>
        <begin position="12"/>
        <end position="40"/>
    </location>
</feature>
<dbReference type="NCBIfam" id="NF006521">
    <property type="entry name" value="PRK08965.1-5"/>
    <property type="match status" value="1"/>
</dbReference>
<keyword evidence="4 7" id="KW-0812">Transmembrane</keyword>
<evidence type="ECO:0000256" key="3">
    <source>
        <dbReference type="ARBA" id="ARBA00022475"/>
    </source>
</evidence>
<accession>A0A1Y5PR39</accession>
<dbReference type="InterPro" id="IPR002758">
    <property type="entry name" value="Cation_antiport_E"/>
</dbReference>
<evidence type="ECO:0000256" key="7">
    <source>
        <dbReference type="SAM" id="Phobius"/>
    </source>
</evidence>
<keyword evidence="3" id="KW-1003">Cell membrane</keyword>
<evidence type="ECO:0000256" key="4">
    <source>
        <dbReference type="ARBA" id="ARBA00022692"/>
    </source>
</evidence>
<gene>
    <name evidence="8" type="ORF">MHPYR_560024</name>
</gene>
<keyword evidence="5 7" id="KW-1133">Transmembrane helix</keyword>
<comment type="subcellular location">
    <subcellularLocation>
        <location evidence="1">Cell membrane</location>
        <topology evidence="1">Multi-pass membrane protein</topology>
    </subcellularLocation>
</comment>
<dbReference type="AlphaFoldDB" id="A0A1Y5PR39"/>
<organism evidence="8">
    <name type="scientific">uncultured Mycobacterium sp</name>
    <dbReference type="NCBI Taxonomy" id="171292"/>
    <lineage>
        <taxon>Bacteria</taxon>
        <taxon>Bacillati</taxon>
        <taxon>Actinomycetota</taxon>
        <taxon>Actinomycetes</taxon>
        <taxon>Mycobacteriales</taxon>
        <taxon>Mycobacteriaceae</taxon>
        <taxon>Mycobacterium</taxon>
        <taxon>environmental samples</taxon>
    </lineage>
</organism>
<dbReference type="PANTHER" id="PTHR34584:SF1">
    <property type="entry name" value="NA(+)_H(+) ANTIPORTER SUBUNIT E1"/>
    <property type="match status" value="1"/>
</dbReference>
<dbReference type="Pfam" id="PF01899">
    <property type="entry name" value="MNHE"/>
    <property type="match status" value="1"/>
</dbReference>
<feature type="transmembrane region" description="Helical" evidence="7">
    <location>
        <begin position="60"/>
        <end position="83"/>
    </location>
</feature>